<proteinExistence type="predicted"/>
<protein>
    <submittedName>
        <fullName evidence="1">Uncharacterized protein</fullName>
    </submittedName>
</protein>
<dbReference type="SUPFAM" id="SSF52540">
    <property type="entry name" value="P-loop containing nucleoside triphosphate hydrolases"/>
    <property type="match status" value="1"/>
</dbReference>
<comment type="caution">
    <text evidence="1">The sequence shown here is derived from an EMBL/GenBank/DDBJ whole genome shotgun (WGS) entry which is preliminary data.</text>
</comment>
<name>A0A840WTH3_9ACTN</name>
<accession>A0A840WTH3</accession>
<gene>
    <name evidence="1" type="ORF">HNR07_005994</name>
</gene>
<evidence type="ECO:0000313" key="2">
    <source>
        <dbReference type="Proteomes" id="UP000579647"/>
    </source>
</evidence>
<evidence type="ECO:0000313" key="1">
    <source>
        <dbReference type="EMBL" id="MBB5494857.1"/>
    </source>
</evidence>
<dbReference type="CDD" id="cd02019">
    <property type="entry name" value="NK"/>
    <property type="match status" value="1"/>
</dbReference>
<organism evidence="1 2">
    <name type="scientific">Nocardiopsis metallicus</name>
    <dbReference type="NCBI Taxonomy" id="179819"/>
    <lineage>
        <taxon>Bacteria</taxon>
        <taxon>Bacillati</taxon>
        <taxon>Actinomycetota</taxon>
        <taxon>Actinomycetes</taxon>
        <taxon>Streptosporangiales</taxon>
        <taxon>Nocardiopsidaceae</taxon>
        <taxon>Nocardiopsis</taxon>
    </lineage>
</organism>
<dbReference type="AlphaFoldDB" id="A0A840WTH3"/>
<keyword evidence="2" id="KW-1185">Reference proteome</keyword>
<dbReference type="Proteomes" id="UP000579647">
    <property type="component" value="Unassembled WGS sequence"/>
</dbReference>
<reference evidence="1 2" key="1">
    <citation type="submission" date="2020-08" db="EMBL/GenBank/DDBJ databases">
        <title>Sequencing the genomes of 1000 actinobacteria strains.</title>
        <authorList>
            <person name="Klenk H.-P."/>
        </authorList>
    </citation>
    <scope>NUCLEOTIDE SEQUENCE [LARGE SCALE GENOMIC DNA]</scope>
    <source>
        <strain evidence="1 2">DSM 44598</strain>
    </source>
</reference>
<dbReference type="InterPro" id="IPR027417">
    <property type="entry name" value="P-loop_NTPase"/>
</dbReference>
<sequence>MTTTALTRPNTTGSAMEDPRFPAGISLVGSQMRSTNLERDVQEPLHDPYIGARAVDVLDRLAGALDDPRRTRAWSLTGPYGSGKSTLANIIHALLGDDDARRTQAEKLLDETSPGLGHRISEGRNALTDQGFLGAVATARREPLTATLARALHTAAQKHWPHEKTPSEVSAALANCADSTTAGPQSILEAVAALCAQAPVLLVIDEFGKTLEHLAAHSESASAEDDLFLLQEIAERSAGRQGHQLFLMTLQHMSFMDYAARSSDLQTREWAKIQGRFEDITFTPHLGDAVQLMRRRLDHTAVAEQGQELISAYAQAAEESWREHGLNAVVDLTASDFVDLYPLHPLTAVAAPYLAAQIGQHDRSLANFLNSDEPNTVRRSLETHAQAAPGTVSTIRLPQLYDFFLDSGRTSLLASSHASRWIEVESRIDRATGLSARNQEILRAVGMLNLMDSDGALRATTTMIYFALHDPQEPFDDDAYADLQKRLDHLKTDKQLLVLRDYSGEYRVWEGTDVNIGKRVEEIIGHLDTPEVLRKLKDHLPAAVVAGRHSQVTGMQRALFVEATGPGVQEVHTLDELAPYADGLLVFHFGSLDDVPVVDTELPVVLGTTNDPERVLATARHFVALQDLLLDKELDHVARREISERAAMAKTELMEQLNSAFFPPSQHATWRLWVSGIPKDADEGDIIEGRSLSAYASIACDRAFSASPHVRNEMLGRTELSSQGAKARRELLTAMLTRSGERYLGITKYPAERAMYSGALAYMGLHRENTSVPVEDNATSILPYGFSRPGPQHAHAQPVWTALENALTDAHERTRLDKIFEVLARPPYGVKEGVIPLLVITALVIRGEDVALFEEGTYRPRMTADIVERIVKAPFRFEVKSTPVGDGLRASVVKKLTKALDVDAPRSQALRNPALLAVARALLERVMVLTPYGRRTRRLSKDAVAVRTALLQAQDPDDLLFRLLPQALGMEPITSEMKKSTPENKGFAERLTQAVKEISEADRALRAEVVQVISKEFRLSSTLPRMRKELAARLKGFEGVYLSTELRGFVSIALNSTLDDEDWLEPLVVRLTNSALGDWADTDAQAFPGRVREIAQALDRVSHLHQSHSEDEGQEEALDTRLLTLTGRDGNEQRTLLYVPEKSQQEAQELAVSAMRQAEEMLGADGARILLAALAQHMTTPAEPTDDGKD</sequence>
<dbReference type="RefSeq" id="WP_312894014.1">
    <property type="nucleotide sequence ID" value="NZ_BAAAKM010000104.1"/>
</dbReference>
<dbReference type="EMBL" id="JACHDO010000001">
    <property type="protein sequence ID" value="MBB5494857.1"/>
    <property type="molecule type" value="Genomic_DNA"/>
</dbReference>